<dbReference type="GeneID" id="64622939"/>
<gene>
    <name evidence="2" type="ORF">BJ212DRAFT_1044562</name>
</gene>
<protein>
    <submittedName>
        <fullName evidence="2">Uncharacterized protein</fullName>
    </submittedName>
</protein>
<dbReference type="RefSeq" id="XP_041186148.1">
    <property type="nucleotide sequence ID" value="XM_041328922.1"/>
</dbReference>
<keyword evidence="1" id="KW-0732">Signal</keyword>
<proteinExistence type="predicted"/>
<evidence type="ECO:0000313" key="3">
    <source>
        <dbReference type="Proteomes" id="UP000807769"/>
    </source>
</evidence>
<evidence type="ECO:0000313" key="2">
    <source>
        <dbReference type="EMBL" id="KAG1801855.1"/>
    </source>
</evidence>
<sequence>MMRFISLTTTMSAAVIAGTATAQQIIGHRCTQANHAERGTIIGQKHGPELAVRAFVPGRVSCAHELSCRPQKYCKFLHFMSMTYGH</sequence>
<keyword evidence="3" id="KW-1185">Reference proteome</keyword>
<name>A0A9P7J4A9_9AGAM</name>
<feature type="chain" id="PRO_5040352357" evidence="1">
    <location>
        <begin position="23"/>
        <end position="86"/>
    </location>
</feature>
<organism evidence="2 3">
    <name type="scientific">Suillus subaureus</name>
    <dbReference type="NCBI Taxonomy" id="48587"/>
    <lineage>
        <taxon>Eukaryota</taxon>
        <taxon>Fungi</taxon>
        <taxon>Dikarya</taxon>
        <taxon>Basidiomycota</taxon>
        <taxon>Agaricomycotina</taxon>
        <taxon>Agaricomycetes</taxon>
        <taxon>Agaricomycetidae</taxon>
        <taxon>Boletales</taxon>
        <taxon>Suillineae</taxon>
        <taxon>Suillaceae</taxon>
        <taxon>Suillus</taxon>
    </lineage>
</organism>
<evidence type="ECO:0000256" key="1">
    <source>
        <dbReference type="SAM" id="SignalP"/>
    </source>
</evidence>
<feature type="signal peptide" evidence="1">
    <location>
        <begin position="1"/>
        <end position="22"/>
    </location>
</feature>
<dbReference type="EMBL" id="JABBWG010000088">
    <property type="protein sequence ID" value="KAG1801855.1"/>
    <property type="molecule type" value="Genomic_DNA"/>
</dbReference>
<accession>A0A9P7J4A9</accession>
<comment type="caution">
    <text evidence="2">The sequence shown here is derived from an EMBL/GenBank/DDBJ whole genome shotgun (WGS) entry which is preliminary data.</text>
</comment>
<reference evidence="2" key="1">
    <citation type="journal article" date="2020" name="New Phytol.">
        <title>Comparative genomics reveals dynamic genome evolution in host specialist ectomycorrhizal fungi.</title>
        <authorList>
            <person name="Lofgren L.A."/>
            <person name="Nguyen N.H."/>
            <person name="Vilgalys R."/>
            <person name="Ruytinx J."/>
            <person name="Liao H.L."/>
            <person name="Branco S."/>
            <person name="Kuo A."/>
            <person name="LaButti K."/>
            <person name="Lipzen A."/>
            <person name="Andreopoulos W."/>
            <person name="Pangilinan J."/>
            <person name="Riley R."/>
            <person name="Hundley H."/>
            <person name="Na H."/>
            <person name="Barry K."/>
            <person name="Grigoriev I.V."/>
            <person name="Stajich J.E."/>
            <person name="Kennedy P.G."/>
        </authorList>
    </citation>
    <scope>NUCLEOTIDE SEQUENCE</scope>
    <source>
        <strain evidence="2">MN1</strain>
    </source>
</reference>
<dbReference type="Proteomes" id="UP000807769">
    <property type="component" value="Unassembled WGS sequence"/>
</dbReference>
<dbReference type="AlphaFoldDB" id="A0A9P7J4A9"/>